<comment type="caution">
    <text evidence="1">The sequence shown here is derived from an EMBL/GenBank/DDBJ whole genome shotgun (WGS) entry which is preliminary data.</text>
</comment>
<reference evidence="2" key="1">
    <citation type="journal article" date="2023" name="Front. Plant Sci.">
        <title>Chromosomal-level genome assembly of Melastoma candidum provides insights into trichome evolution.</title>
        <authorList>
            <person name="Zhong Y."/>
            <person name="Wu W."/>
            <person name="Sun C."/>
            <person name="Zou P."/>
            <person name="Liu Y."/>
            <person name="Dai S."/>
            <person name="Zhou R."/>
        </authorList>
    </citation>
    <scope>NUCLEOTIDE SEQUENCE [LARGE SCALE GENOMIC DNA]</scope>
</reference>
<name>A0ACB9LKM9_9MYRT</name>
<protein>
    <submittedName>
        <fullName evidence="1">Uncharacterized protein</fullName>
    </submittedName>
</protein>
<gene>
    <name evidence="1" type="ORF">MLD38_036522</name>
</gene>
<dbReference type="EMBL" id="CM042890">
    <property type="protein sequence ID" value="KAI4311643.1"/>
    <property type="molecule type" value="Genomic_DNA"/>
</dbReference>
<organism evidence="1 2">
    <name type="scientific">Melastoma candidum</name>
    <dbReference type="NCBI Taxonomy" id="119954"/>
    <lineage>
        <taxon>Eukaryota</taxon>
        <taxon>Viridiplantae</taxon>
        <taxon>Streptophyta</taxon>
        <taxon>Embryophyta</taxon>
        <taxon>Tracheophyta</taxon>
        <taxon>Spermatophyta</taxon>
        <taxon>Magnoliopsida</taxon>
        <taxon>eudicotyledons</taxon>
        <taxon>Gunneridae</taxon>
        <taxon>Pentapetalae</taxon>
        <taxon>rosids</taxon>
        <taxon>malvids</taxon>
        <taxon>Myrtales</taxon>
        <taxon>Melastomataceae</taxon>
        <taxon>Melastomatoideae</taxon>
        <taxon>Melastomateae</taxon>
        <taxon>Melastoma</taxon>
    </lineage>
</organism>
<proteinExistence type="predicted"/>
<sequence length="571" mass="61637">MADPSPEAHPGHAHNPSRTIAKSLLSFLYKAATATLFLVLVPLLTSRPPDFVVLPGRSWEILHIALVGIAVSYGVFGRRKGAAGRAEEEKDGGRPNPNSVPGKFENAQSYVNRFLQLSSLFDDEGDGSGVSPTGSDVGRTQSTAWNIQYIRNEPVLIVDEDRSAGSSARISDKPLLLPIRSLRSRVSDEPRGDSAQRGNPAVSSSRFDSKIPGHHVSDDARDDLDIYSASGPSLSVNGSNAGSILKRDQNGSNARGHLGESGVLPAPLSSAGANTGLISKRAPQGGSNRTRNGRAHDSGYTELETNVKDSVVLPSPIPWRSRSGRMDAREGLDLVEDTIKADDGDWKSQPVRPQFFQSSSTTASRLDLVSTAATPSPKKVSPSTSVSSVLSEAKMVVTPPLPPPPLMTTSFKLPSEKPSSLDPVNVVSTEKDIRNSQLSDYMDDSRKHPKSVRTVRSSRAATQTNTSGKDLGENFFKGILENKKRPQEFFKKMIIKPEDEETQSEDDSDNDSAAADMKYDEDIVSNSGSDGGPDVDKKADEFIAKFREQIRLQRVESMKRAKPGIGNNPAR</sequence>
<keyword evidence="2" id="KW-1185">Reference proteome</keyword>
<evidence type="ECO:0000313" key="2">
    <source>
        <dbReference type="Proteomes" id="UP001057402"/>
    </source>
</evidence>
<dbReference type="Proteomes" id="UP001057402">
    <property type="component" value="Chromosome 11"/>
</dbReference>
<evidence type="ECO:0000313" key="1">
    <source>
        <dbReference type="EMBL" id="KAI4311643.1"/>
    </source>
</evidence>
<accession>A0ACB9LKM9</accession>